<keyword evidence="2" id="KW-0472">Membrane</keyword>
<organism evidence="3 4">
    <name type="scientific">Terrabacter terrigena</name>
    <dbReference type="NCBI Taxonomy" id="574718"/>
    <lineage>
        <taxon>Bacteria</taxon>
        <taxon>Bacillati</taxon>
        <taxon>Actinomycetota</taxon>
        <taxon>Actinomycetes</taxon>
        <taxon>Micrococcales</taxon>
        <taxon>Intrasporangiaceae</taxon>
        <taxon>Terrabacter</taxon>
    </lineage>
</organism>
<evidence type="ECO:0000313" key="3">
    <source>
        <dbReference type="EMBL" id="MFD1054398.1"/>
    </source>
</evidence>
<keyword evidence="2" id="KW-1133">Transmembrane helix</keyword>
<feature type="transmembrane region" description="Helical" evidence="2">
    <location>
        <begin position="58"/>
        <end position="80"/>
    </location>
</feature>
<name>A0ABW3MUM8_9MICO</name>
<dbReference type="RefSeq" id="WP_386052293.1">
    <property type="nucleotide sequence ID" value="NZ_JBHTKH010000004.1"/>
</dbReference>
<feature type="region of interest" description="Disordered" evidence="1">
    <location>
        <begin position="1"/>
        <end position="28"/>
    </location>
</feature>
<keyword evidence="4" id="KW-1185">Reference proteome</keyword>
<evidence type="ECO:0000256" key="1">
    <source>
        <dbReference type="SAM" id="MobiDB-lite"/>
    </source>
</evidence>
<keyword evidence="2" id="KW-0812">Transmembrane</keyword>
<protein>
    <recommendedName>
        <fullName evidence="5">DUF3093 domain-containing protein</fullName>
    </recommendedName>
</protein>
<gene>
    <name evidence="3" type="ORF">ACFQ2V_08795</name>
</gene>
<proteinExistence type="predicted"/>
<dbReference type="Proteomes" id="UP001597046">
    <property type="component" value="Unassembled WGS sequence"/>
</dbReference>
<evidence type="ECO:0000313" key="4">
    <source>
        <dbReference type="Proteomes" id="UP001597046"/>
    </source>
</evidence>
<evidence type="ECO:0008006" key="5">
    <source>
        <dbReference type="Google" id="ProtNLM"/>
    </source>
</evidence>
<sequence length="198" mass="21733">MRGEHREPRKVRTGRAEQPPTGRDRLPPNNFPVFAVREWASRFYEQHRLERDAVWWRIAWPFAVALALAALAALVGRQWALRQNDVAMGVAVVLAAAAVGVCVGGAIRWRSVSLRRRAARARPATVDDVPSAARAVVLDSPRLRFRRPADAAGFSAVRDDVASQVPVGAFAATVLVWALVVDGHGEGSLEEYVRGRRG</sequence>
<reference evidence="4" key="1">
    <citation type="journal article" date="2019" name="Int. J. Syst. Evol. Microbiol.">
        <title>The Global Catalogue of Microorganisms (GCM) 10K type strain sequencing project: providing services to taxonomists for standard genome sequencing and annotation.</title>
        <authorList>
            <consortium name="The Broad Institute Genomics Platform"/>
            <consortium name="The Broad Institute Genome Sequencing Center for Infectious Disease"/>
            <person name="Wu L."/>
            <person name="Ma J."/>
        </authorList>
    </citation>
    <scope>NUCLEOTIDE SEQUENCE [LARGE SCALE GENOMIC DNA]</scope>
    <source>
        <strain evidence="4">CCUG 57508</strain>
    </source>
</reference>
<accession>A0ABW3MUM8</accession>
<evidence type="ECO:0000256" key="2">
    <source>
        <dbReference type="SAM" id="Phobius"/>
    </source>
</evidence>
<comment type="caution">
    <text evidence="3">The sequence shown here is derived from an EMBL/GenBank/DDBJ whole genome shotgun (WGS) entry which is preliminary data.</text>
</comment>
<feature type="transmembrane region" description="Helical" evidence="2">
    <location>
        <begin position="86"/>
        <end position="107"/>
    </location>
</feature>
<dbReference type="EMBL" id="JBHTKH010000004">
    <property type="protein sequence ID" value="MFD1054398.1"/>
    <property type="molecule type" value="Genomic_DNA"/>
</dbReference>